<evidence type="ECO:0000256" key="1">
    <source>
        <dbReference type="SAM" id="MobiDB-lite"/>
    </source>
</evidence>
<protein>
    <submittedName>
        <fullName evidence="2">Uncharacterized protein</fullName>
    </submittedName>
</protein>
<evidence type="ECO:0000313" key="2">
    <source>
        <dbReference type="EMBL" id="TNN54870.1"/>
    </source>
</evidence>
<proteinExistence type="predicted"/>
<name>A0A4Z2GNS2_9TELE</name>
<accession>A0A4Z2GNS2</accession>
<dbReference type="EMBL" id="SRLO01000472">
    <property type="protein sequence ID" value="TNN54870.1"/>
    <property type="molecule type" value="Genomic_DNA"/>
</dbReference>
<dbReference type="Proteomes" id="UP000314294">
    <property type="component" value="Unassembled WGS sequence"/>
</dbReference>
<reference evidence="2 3" key="1">
    <citation type="submission" date="2019-03" db="EMBL/GenBank/DDBJ databases">
        <title>First draft genome of Liparis tanakae, snailfish: a comprehensive survey of snailfish specific genes.</title>
        <authorList>
            <person name="Kim W."/>
            <person name="Song I."/>
            <person name="Jeong J.-H."/>
            <person name="Kim D."/>
            <person name="Kim S."/>
            <person name="Ryu S."/>
            <person name="Song J.Y."/>
            <person name="Lee S.K."/>
        </authorList>
    </citation>
    <scope>NUCLEOTIDE SEQUENCE [LARGE SCALE GENOMIC DNA]</scope>
    <source>
        <tissue evidence="2">Muscle</tissue>
    </source>
</reference>
<feature type="region of interest" description="Disordered" evidence="1">
    <location>
        <begin position="1"/>
        <end position="29"/>
    </location>
</feature>
<comment type="caution">
    <text evidence="2">The sequence shown here is derived from an EMBL/GenBank/DDBJ whole genome shotgun (WGS) entry which is preliminary data.</text>
</comment>
<gene>
    <name evidence="2" type="ORF">EYF80_034900</name>
</gene>
<keyword evidence="3" id="KW-1185">Reference proteome</keyword>
<organism evidence="2 3">
    <name type="scientific">Liparis tanakae</name>
    <name type="common">Tanaka's snailfish</name>
    <dbReference type="NCBI Taxonomy" id="230148"/>
    <lineage>
        <taxon>Eukaryota</taxon>
        <taxon>Metazoa</taxon>
        <taxon>Chordata</taxon>
        <taxon>Craniata</taxon>
        <taxon>Vertebrata</taxon>
        <taxon>Euteleostomi</taxon>
        <taxon>Actinopterygii</taxon>
        <taxon>Neopterygii</taxon>
        <taxon>Teleostei</taxon>
        <taxon>Neoteleostei</taxon>
        <taxon>Acanthomorphata</taxon>
        <taxon>Eupercaria</taxon>
        <taxon>Perciformes</taxon>
        <taxon>Cottioidei</taxon>
        <taxon>Cottales</taxon>
        <taxon>Liparidae</taxon>
        <taxon>Liparis</taxon>
    </lineage>
</organism>
<dbReference type="AlphaFoldDB" id="A0A4Z2GNS2"/>
<feature type="compositionally biased region" description="Basic residues" evidence="1">
    <location>
        <begin position="10"/>
        <end position="19"/>
    </location>
</feature>
<sequence length="77" mass="8574">MNLRREASARRGRKTRRPIRLCASRQLSDARASAQRRARNDGDVHDHVHDHVHGHVHDAAGCIIHEASVGFGGGHRL</sequence>
<evidence type="ECO:0000313" key="3">
    <source>
        <dbReference type="Proteomes" id="UP000314294"/>
    </source>
</evidence>